<reference evidence="2" key="2">
    <citation type="submission" date="2021-08" db="EMBL/GenBank/DDBJ databases">
        <authorList>
            <person name="Tani A."/>
            <person name="Ola A."/>
            <person name="Ogura Y."/>
            <person name="Katsura K."/>
            <person name="Hayashi T."/>
        </authorList>
    </citation>
    <scope>NUCLEOTIDE SEQUENCE</scope>
    <source>
        <strain evidence="2">JCM 32048</strain>
    </source>
</reference>
<dbReference type="Pfam" id="PF06912">
    <property type="entry name" value="DUF1275"/>
    <property type="match status" value="1"/>
</dbReference>
<evidence type="ECO:0000256" key="1">
    <source>
        <dbReference type="SAM" id="Phobius"/>
    </source>
</evidence>
<dbReference type="RefSeq" id="WP_238192605.1">
    <property type="nucleotide sequence ID" value="NZ_BPQJ01000027.1"/>
</dbReference>
<evidence type="ECO:0000313" key="2">
    <source>
        <dbReference type="EMBL" id="GJD64604.1"/>
    </source>
</evidence>
<feature type="transmembrane region" description="Helical" evidence="1">
    <location>
        <begin position="12"/>
        <end position="30"/>
    </location>
</feature>
<keyword evidence="1" id="KW-0472">Membrane</keyword>
<evidence type="ECO:0008006" key="4">
    <source>
        <dbReference type="Google" id="ProtNLM"/>
    </source>
</evidence>
<evidence type="ECO:0000313" key="3">
    <source>
        <dbReference type="Proteomes" id="UP001055286"/>
    </source>
</evidence>
<dbReference type="Proteomes" id="UP001055286">
    <property type="component" value="Unassembled WGS sequence"/>
</dbReference>
<feature type="transmembrane region" description="Helical" evidence="1">
    <location>
        <begin position="180"/>
        <end position="213"/>
    </location>
</feature>
<organism evidence="2 3">
    <name type="scientific">Methylobacterium frigidaeris</name>
    <dbReference type="NCBI Taxonomy" id="2038277"/>
    <lineage>
        <taxon>Bacteria</taxon>
        <taxon>Pseudomonadati</taxon>
        <taxon>Pseudomonadota</taxon>
        <taxon>Alphaproteobacteria</taxon>
        <taxon>Hyphomicrobiales</taxon>
        <taxon>Methylobacteriaceae</taxon>
        <taxon>Methylobacterium</taxon>
    </lineage>
</organism>
<dbReference type="PANTHER" id="PTHR37314">
    <property type="entry name" value="SLR0142 PROTEIN"/>
    <property type="match status" value="1"/>
</dbReference>
<gene>
    <name evidence="2" type="ORF">MPEAHAMD_4787</name>
</gene>
<sequence>MRPSLAQILSFVGGYVDTLGFLALQGLFTAHVTGNFVTFGAAMVHGATGAWAKLLVLPVFCIAVLLTRLASRRLDETGRPALRVLLAAQCTFLFLGAVLAVALGPFADADRPAALLTGMVLVAAMAVQNAAHRAHLPEAPPSTLMTGTTTQIMIDLADLLRGVPAEHAARSRIARMSAAVAAFALGCGLAALLYYLVGLAALALAPALILVAATDPASAKAT</sequence>
<dbReference type="AlphaFoldDB" id="A0AA37HF42"/>
<keyword evidence="3" id="KW-1185">Reference proteome</keyword>
<dbReference type="PANTHER" id="PTHR37314:SF5">
    <property type="entry name" value="SLR0142 PROTEIN"/>
    <property type="match status" value="1"/>
</dbReference>
<keyword evidence="1" id="KW-0812">Transmembrane</keyword>
<keyword evidence="1" id="KW-1133">Transmembrane helix</keyword>
<feature type="transmembrane region" description="Helical" evidence="1">
    <location>
        <begin position="82"/>
        <end position="107"/>
    </location>
</feature>
<name>A0AA37HF42_9HYPH</name>
<comment type="caution">
    <text evidence="2">The sequence shown here is derived from an EMBL/GenBank/DDBJ whole genome shotgun (WGS) entry which is preliminary data.</text>
</comment>
<protein>
    <recommendedName>
        <fullName evidence="4">DUF1275 domain-containing protein</fullName>
    </recommendedName>
</protein>
<reference evidence="2" key="1">
    <citation type="journal article" date="2016" name="Front. Microbiol.">
        <title>Genome Sequence of the Piezophilic, Mesophilic Sulfate-Reducing Bacterium Desulfovibrio indicus J2T.</title>
        <authorList>
            <person name="Cao J."/>
            <person name="Maignien L."/>
            <person name="Shao Z."/>
            <person name="Alain K."/>
            <person name="Jebbar M."/>
        </authorList>
    </citation>
    <scope>NUCLEOTIDE SEQUENCE</scope>
    <source>
        <strain evidence="2">JCM 32048</strain>
    </source>
</reference>
<accession>A0AA37HF42</accession>
<dbReference type="InterPro" id="IPR010699">
    <property type="entry name" value="DUF1275"/>
</dbReference>
<feature type="transmembrane region" description="Helical" evidence="1">
    <location>
        <begin position="50"/>
        <end position="70"/>
    </location>
</feature>
<proteinExistence type="predicted"/>
<dbReference type="EMBL" id="BPQJ01000027">
    <property type="protein sequence ID" value="GJD64604.1"/>
    <property type="molecule type" value="Genomic_DNA"/>
</dbReference>